<feature type="transmembrane region" description="Helical" evidence="11">
    <location>
        <begin position="331"/>
        <end position="353"/>
    </location>
</feature>
<dbReference type="GO" id="GO:0000293">
    <property type="term" value="F:ferric-chelate reductase activity"/>
    <property type="evidence" value="ECO:0007669"/>
    <property type="project" value="TreeGrafter"/>
</dbReference>
<dbReference type="InterPro" id="IPR013121">
    <property type="entry name" value="Fe_red_NAD-bd_6"/>
</dbReference>
<sequence length="748" mass="84445">MVPRPDLLPGWFLAVAIPALITAPVHAEAYQIQQYSWYKNYYPRADQHCYEGCFDAINHITFDYKPVSNSSDDWRVDRCSNKLKINSAYYCAQKYCSLAERRAGPTTVKALCNEVGIPIPTVEEAALSESDLNNILVLDHTAAQTTAEAPLTVAAIPDAEWQARGALTSRTFYHAWDLGFDFSFLLALFWTIAIAVGIAYRLLESHRKITDEPSPNWWIWVRRVLLLPATFGNKQAAPIGKIGTIPPRLESLLLAAYVAINFVMCFPGISVFAGNVWYPDKRVQLARYVGDRTGFLSIAQLPMVWVFASRNDPIIWLTGWSFATFNRFHRLVARISVVHAVVHSVAYTVFAVLFDVYPSYKVQAYWRNGIAATVIGCFMLLASIYYLREKYYDLFLAAHIGLSVVFFVTTWYHVIIFNGEFNYYLYPCIAMWGLDRIFRLKRLILVSVMPRFSKGVKATLTHDPATEMIRLDVTDFLRNTRITPGVYYYLYIPDGIRGYESHPFTLCSWRRPGASLPEPTSPVDVVREKEADLSLHPAARDRAMEGEIAHSLLIRPYKGMTGRLEKKLLAEASDAPTQKTVFLEGPYGHTLDLSTYSEVLILCGGSGITTAISHSHFLAAKDSQTRINICWAVPQRELADDICANELASVIKVGRLNVTVHLTSDDEDEEGVEGHHRGRSKRRQPYEVVLGRPDVEAVMRRHRRLATRNLAILTCGPPQFSDACRAAVVKILGEDGLEVGWYNESMTW</sequence>
<dbReference type="GO" id="GO:0015677">
    <property type="term" value="P:copper ion import"/>
    <property type="evidence" value="ECO:0007669"/>
    <property type="project" value="TreeGrafter"/>
</dbReference>
<dbReference type="InterPro" id="IPR017927">
    <property type="entry name" value="FAD-bd_FR_type"/>
</dbReference>
<keyword evidence="5 11" id="KW-1133">Transmembrane helix</keyword>
<evidence type="ECO:0000259" key="13">
    <source>
        <dbReference type="PROSITE" id="PS51384"/>
    </source>
</evidence>
<dbReference type="Pfam" id="PF08030">
    <property type="entry name" value="NAD_binding_6"/>
    <property type="match status" value="1"/>
</dbReference>
<dbReference type="PANTHER" id="PTHR32361:SF9">
    <property type="entry name" value="FERRIC REDUCTASE TRANSMEMBRANE COMPONENT 3-RELATED"/>
    <property type="match status" value="1"/>
</dbReference>
<dbReference type="AlphaFoldDB" id="A0A6A6FPT6"/>
<dbReference type="PROSITE" id="PS51384">
    <property type="entry name" value="FAD_FR"/>
    <property type="match status" value="1"/>
</dbReference>
<keyword evidence="6" id="KW-0560">Oxidoreductase</keyword>
<dbReference type="GO" id="GO:0006826">
    <property type="term" value="P:iron ion transport"/>
    <property type="evidence" value="ECO:0007669"/>
    <property type="project" value="TreeGrafter"/>
</dbReference>
<evidence type="ECO:0000256" key="2">
    <source>
        <dbReference type="ARBA" id="ARBA00006278"/>
    </source>
</evidence>
<keyword evidence="3" id="KW-0813">Transport</keyword>
<feature type="domain" description="FAD-binding FR-type" evidence="13">
    <location>
        <begin position="430"/>
        <end position="593"/>
    </location>
</feature>
<keyword evidence="8 11" id="KW-0472">Membrane</keyword>
<evidence type="ECO:0000256" key="6">
    <source>
        <dbReference type="ARBA" id="ARBA00023002"/>
    </source>
</evidence>
<dbReference type="InterPro" id="IPR051410">
    <property type="entry name" value="Ferric/Cupric_Reductase"/>
</dbReference>
<evidence type="ECO:0000256" key="11">
    <source>
        <dbReference type="SAM" id="Phobius"/>
    </source>
</evidence>
<gene>
    <name evidence="14" type="ORF">CERZMDRAFT_105155</name>
</gene>
<feature type="chain" id="PRO_5025634923" description="FAD-binding FR-type domain-containing protein" evidence="12">
    <location>
        <begin position="28"/>
        <end position="748"/>
    </location>
</feature>
<evidence type="ECO:0000313" key="15">
    <source>
        <dbReference type="Proteomes" id="UP000799539"/>
    </source>
</evidence>
<organism evidence="14 15">
    <name type="scientific">Cercospora zeae-maydis SCOH1-5</name>
    <dbReference type="NCBI Taxonomy" id="717836"/>
    <lineage>
        <taxon>Eukaryota</taxon>
        <taxon>Fungi</taxon>
        <taxon>Dikarya</taxon>
        <taxon>Ascomycota</taxon>
        <taxon>Pezizomycotina</taxon>
        <taxon>Dothideomycetes</taxon>
        <taxon>Dothideomycetidae</taxon>
        <taxon>Mycosphaerellales</taxon>
        <taxon>Mycosphaerellaceae</taxon>
        <taxon>Cercospora</taxon>
    </lineage>
</organism>
<evidence type="ECO:0000256" key="10">
    <source>
        <dbReference type="SAM" id="MobiDB-lite"/>
    </source>
</evidence>
<proteinExistence type="inferred from homology"/>
<dbReference type="EMBL" id="ML992666">
    <property type="protein sequence ID" value="KAF2215486.1"/>
    <property type="molecule type" value="Genomic_DNA"/>
</dbReference>
<evidence type="ECO:0000313" key="14">
    <source>
        <dbReference type="EMBL" id="KAF2215486.1"/>
    </source>
</evidence>
<evidence type="ECO:0000256" key="9">
    <source>
        <dbReference type="ARBA" id="ARBA00023180"/>
    </source>
</evidence>
<feature type="transmembrane region" description="Helical" evidence="11">
    <location>
        <begin position="251"/>
        <end position="273"/>
    </location>
</feature>
<accession>A0A6A6FPT6</accession>
<name>A0A6A6FPT6_9PEZI</name>
<feature type="region of interest" description="Disordered" evidence="10">
    <location>
        <begin position="665"/>
        <end position="684"/>
    </location>
</feature>
<evidence type="ECO:0000256" key="3">
    <source>
        <dbReference type="ARBA" id="ARBA00022448"/>
    </source>
</evidence>
<keyword evidence="15" id="KW-1185">Reference proteome</keyword>
<protein>
    <recommendedName>
        <fullName evidence="13">FAD-binding FR-type domain-containing protein</fullName>
    </recommendedName>
</protein>
<comment type="subcellular location">
    <subcellularLocation>
        <location evidence="1">Membrane</location>
        <topology evidence="1">Multi-pass membrane protein</topology>
    </subcellularLocation>
</comment>
<dbReference type="Proteomes" id="UP000799539">
    <property type="component" value="Unassembled WGS sequence"/>
</dbReference>
<dbReference type="Gene3D" id="3.40.50.80">
    <property type="entry name" value="Nucleotide-binding domain of ferredoxin-NADP reductase (FNR) module"/>
    <property type="match status" value="1"/>
</dbReference>
<evidence type="ECO:0000256" key="7">
    <source>
        <dbReference type="ARBA" id="ARBA00023065"/>
    </source>
</evidence>
<evidence type="ECO:0000256" key="4">
    <source>
        <dbReference type="ARBA" id="ARBA00022692"/>
    </source>
</evidence>
<keyword evidence="12" id="KW-0732">Signal</keyword>
<dbReference type="InterPro" id="IPR039261">
    <property type="entry name" value="FNR_nucleotide-bd"/>
</dbReference>
<dbReference type="SFLD" id="SFLDG01168">
    <property type="entry name" value="Ferric_reductase_subgroup_(FRE"/>
    <property type="match status" value="1"/>
</dbReference>
<dbReference type="Pfam" id="PF01794">
    <property type="entry name" value="Ferric_reduct"/>
    <property type="match status" value="1"/>
</dbReference>
<feature type="transmembrane region" description="Helical" evidence="11">
    <location>
        <begin position="394"/>
        <end position="415"/>
    </location>
</feature>
<evidence type="ECO:0000256" key="12">
    <source>
        <dbReference type="SAM" id="SignalP"/>
    </source>
</evidence>
<feature type="signal peptide" evidence="12">
    <location>
        <begin position="1"/>
        <end position="27"/>
    </location>
</feature>
<evidence type="ECO:0000256" key="5">
    <source>
        <dbReference type="ARBA" id="ARBA00022989"/>
    </source>
</evidence>
<dbReference type="CDD" id="cd06186">
    <property type="entry name" value="NOX_Duox_like_FAD_NADP"/>
    <property type="match status" value="1"/>
</dbReference>
<dbReference type="SFLD" id="SFLDS00052">
    <property type="entry name" value="Ferric_Reductase_Domain"/>
    <property type="match status" value="1"/>
</dbReference>
<feature type="transmembrane region" description="Helical" evidence="11">
    <location>
        <begin position="365"/>
        <end position="387"/>
    </location>
</feature>
<dbReference type="InterPro" id="IPR013130">
    <property type="entry name" value="Fe3_Rdtase_TM_dom"/>
</dbReference>
<dbReference type="PANTHER" id="PTHR32361">
    <property type="entry name" value="FERRIC/CUPRIC REDUCTASE TRANSMEMBRANE COMPONENT"/>
    <property type="match status" value="1"/>
</dbReference>
<dbReference type="SUPFAM" id="SSF52343">
    <property type="entry name" value="Ferredoxin reductase-like, C-terminal NADP-linked domain"/>
    <property type="match status" value="1"/>
</dbReference>
<keyword evidence="4 11" id="KW-0812">Transmembrane</keyword>
<dbReference type="GO" id="GO:0005886">
    <property type="term" value="C:plasma membrane"/>
    <property type="evidence" value="ECO:0007669"/>
    <property type="project" value="TreeGrafter"/>
</dbReference>
<keyword evidence="7" id="KW-0406">Ion transport</keyword>
<reference evidence="14" key="1">
    <citation type="journal article" date="2020" name="Stud. Mycol.">
        <title>101 Dothideomycetes genomes: a test case for predicting lifestyles and emergence of pathogens.</title>
        <authorList>
            <person name="Haridas S."/>
            <person name="Albert R."/>
            <person name="Binder M."/>
            <person name="Bloem J."/>
            <person name="Labutti K."/>
            <person name="Salamov A."/>
            <person name="Andreopoulos B."/>
            <person name="Baker S."/>
            <person name="Barry K."/>
            <person name="Bills G."/>
            <person name="Bluhm B."/>
            <person name="Cannon C."/>
            <person name="Castanera R."/>
            <person name="Culley D."/>
            <person name="Daum C."/>
            <person name="Ezra D."/>
            <person name="Gonzalez J."/>
            <person name="Henrissat B."/>
            <person name="Kuo A."/>
            <person name="Liang C."/>
            <person name="Lipzen A."/>
            <person name="Lutzoni F."/>
            <person name="Magnuson J."/>
            <person name="Mondo S."/>
            <person name="Nolan M."/>
            <person name="Ohm R."/>
            <person name="Pangilinan J."/>
            <person name="Park H.-J."/>
            <person name="Ramirez L."/>
            <person name="Alfaro M."/>
            <person name="Sun H."/>
            <person name="Tritt A."/>
            <person name="Yoshinaga Y."/>
            <person name="Zwiers L.-H."/>
            <person name="Turgeon B."/>
            <person name="Goodwin S."/>
            <person name="Spatafora J."/>
            <person name="Crous P."/>
            <person name="Grigoriev I."/>
        </authorList>
    </citation>
    <scope>NUCLEOTIDE SEQUENCE</scope>
    <source>
        <strain evidence="14">SCOH1-5</strain>
    </source>
</reference>
<feature type="transmembrane region" description="Helical" evidence="11">
    <location>
        <begin position="182"/>
        <end position="203"/>
    </location>
</feature>
<dbReference type="GO" id="GO:0006879">
    <property type="term" value="P:intracellular iron ion homeostasis"/>
    <property type="evidence" value="ECO:0007669"/>
    <property type="project" value="TreeGrafter"/>
</dbReference>
<comment type="similarity">
    <text evidence="2">Belongs to the ferric reductase (FRE) family.</text>
</comment>
<evidence type="ECO:0000256" key="8">
    <source>
        <dbReference type="ARBA" id="ARBA00023136"/>
    </source>
</evidence>
<dbReference type="OrthoDB" id="167398at2759"/>
<evidence type="ECO:0000256" key="1">
    <source>
        <dbReference type="ARBA" id="ARBA00004141"/>
    </source>
</evidence>
<keyword evidence="9" id="KW-0325">Glycoprotein</keyword>